<evidence type="ECO:0008006" key="4">
    <source>
        <dbReference type="Google" id="ProtNLM"/>
    </source>
</evidence>
<keyword evidence="1" id="KW-1133">Transmembrane helix</keyword>
<dbReference type="AlphaFoldDB" id="A0A4R7W7Y2"/>
<reference evidence="2 3" key="1">
    <citation type="submission" date="2019-03" db="EMBL/GenBank/DDBJ databases">
        <title>Genomic Encyclopedia of Archaeal and Bacterial Type Strains, Phase II (KMG-II): from individual species to whole genera.</title>
        <authorList>
            <person name="Goeker M."/>
        </authorList>
    </citation>
    <scope>NUCLEOTIDE SEQUENCE [LARGE SCALE GENOMIC DNA]</scope>
    <source>
        <strain evidence="2 3">DSM 45499</strain>
    </source>
</reference>
<keyword evidence="1" id="KW-0472">Membrane</keyword>
<organism evidence="2 3">
    <name type="scientific">Actinophytocola oryzae</name>
    <dbReference type="NCBI Taxonomy" id="502181"/>
    <lineage>
        <taxon>Bacteria</taxon>
        <taxon>Bacillati</taxon>
        <taxon>Actinomycetota</taxon>
        <taxon>Actinomycetes</taxon>
        <taxon>Pseudonocardiales</taxon>
        <taxon>Pseudonocardiaceae</taxon>
    </lineage>
</organism>
<evidence type="ECO:0000256" key="1">
    <source>
        <dbReference type="SAM" id="Phobius"/>
    </source>
</evidence>
<feature type="transmembrane region" description="Helical" evidence="1">
    <location>
        <begin position="33"/>
        <end position="51"/>
    </location>
</feature>
<comment type="caution">
    <text evidence="2">The sequence shown here is derived from an EMBL/GenBank/DDBJ whole genome shotgun (WGS) entry which is preliminary data.</text>
</comment>
<dbReference type="RefSeq" id="WP_166663902.1">
    <property type="nucleotide sequence ID" value="NZ_SOCP01000001.1"/>
</dbReference>
<keyword evidence="3" id="KW-1185">Reference proteome</keyword>
<protein>
    <recommendedName>
        <fullName evidence="4">DUF3309 family protein</fullName>
    </recommendedName>
</protein>
<proteinExistence type="predicted"/>
<evidence type="ECO:0000313" key="2">
    <source>
        <dbReference type="EMBL" id="TDV57787.1"/>
    </source>
</evidence>
<name>A0A4R7W7Y2_9PSEU</name>
<dbReference type="Proteomes" id="UP000294927">
    <property type="component" value="Unassembled WGS sequence"/>
</dbReference>
<accession>A0A4R7W7Y2</accession>
<evidence type="ECO:0000313" key="3">
    <source>
        <dbReference type="Proteomes" id="UP000294927"/>
    </source>
</evidence>
<keyword evidence="1" id="KW-0812">Transmembrane</keyword>
<dbReference type="EMBL" id="SOCP01000001">
    <property type="protein sequence ID" value="TDV57787.1"/>
    <property type="molecule type" value="Genomic_DNA"/>
</dbReference>
<gene>
    <name evidence="2" type="ORF">CLV71_101660</name>
</gene>
<sequence>MPWVRRHRRSRPGLFNFGSTTVRSHYRRSPGSIPIIGIVVAIVVILILIAIF</sequence>